<dbReference type="RefSeq" id="WP_281765149.1">
    <property type="nucleotide sequence ID" value="NZ_BRVO01000002.1"/>
</dbReference>
<protein>
    <submittedName>
        <fullName evidence="2">Uncharacterized protein</fullName>
    </submittedName>
</protein>
<evidence type="ECO:0000313" key="3">
    <source>
        <dbReference type="Proteomes" id="UP001143543"/>
    </source>
</evidence>
<evidence type="ECO:0000313" key="2">
    <source>
        <dbReference type="EMBL" id="GLB49517.1"/>
    </source>
</evidence>
<organism evidence="2 3">
    <name type="scientific">Neptunitalea lumnitzerae</name>
    <dbReference type="NCBI Taxonomy" id="2965509"/>
    <lineage>
        <taxon>Bacteria</taxon>
        <taxon>Pseudomonadati</taxon>
        <taxon>Bacteroidota</taxon>
        <taxon>Flavobacteriia</taxon>
        <taxon>Flavobacteriales</taxon>
        <taxon>Flavobacteriaceae</taxon>
        <taxon>Neptunitalea</taxon>
    </lineage>
</organism>
<dbReference type="PROSITE" id="PS51257">
    <property type="entry name" value="PROKAR_LIPOPROTEIN"/>
    <property type="match status" value="1"/>
</dbReference>
<keyword evidence="1" id="KW-0732">Signal</keyword>
<feature type="signal peptide" evidence="1">
    <location>
        <begin position="1"/>
        <end position="27"/>
    </location>
</feature>
<name>A0ABQ5MJC0_9FLAO</name>
<keyword evidence="3" id="KW-1185">Reference proteome</keyword>
<reference evidence="2" key="1">
    <citation type="submission" date="2022-07" db="EMBL/GenBank/DDBJ databases">
        <title>Taxonomy of Novel Oxalotrophic and Methylotrophic Bacteria.</title>
        <authorList>
            <person name="Sahin N."/>
            <person name="Tani A."/>
        </authorList>
    </citation>
    <scope>NUCLEOTIDE SEQUENCE</scope>
    <source>
        <strain evidence="2">Y10</strain>
    </source>
</reference>
<comment type="caution">
    <text evidence="2">The sequence shown here is derived from an EMBL/GenBank/DDBJ whole genome shotgun (WGS) entry which is preliminary data.</text>
</comment>
<evidence type="ECO:0000256" key="1">
    <source>
        <dbReference type="SAM" id="SignalP"/>
    </source>
</evidence>
<feature type="chain" id="PRO_5046853333" evidence="1">
    <location>
        <begin position="28"/>
        <end position="51"/>
    </location>
</feature>
<accession>A0ABQ5MJC0</accession>
<dbReference type="Proteomes" id="UP001143543">
    <property type="component" value="Unassembled WGS sequence"/>
</dbReference>
<sequence>MKKIKAFVILGLMAVSLGVSCSPASVADEDNLYDHQTAQDKRDPIVRPSAG</sequence>
<proteinExistence type="predicted"/>
<dbReference type="EMBL" id="BRVO01000002">
    <property type="protein sequence ID" value="GLB49517.1"/>
    <property type="molecule type" value="Genomic_DNA"/>
</dbReference>
<gene>
    <name evidence="2" type="ORF">Y10_18850</name>
</gene>